<reference evidence="1" key="1">
    <citation type="submission" date="2021-02" db="EMBL/GenBank/DDBJ databases">
        <authorList>
            <person name="Nowell W R."/>
        </authorList>
    </citation>
    <scope>NUCLEOTIDE SEQUENCE</scope>
</reference>
<feature type="non-terminal residue" evidence="1">
    <location>
        <position position="27"/>
    </location>
</feature>
<comment type="caution">
    <text evidence="1">The sequence shown here is derived from an EMBL/GenBank/DDBJ whole genome shotgun (WGS) entry which is preliminary data.</text>
</comment>
<name>A0A820G420_9BILA</name>
<feature type="non-terminal residue" evidence="1">
    <location>
        <position position="1"/>
    </location>
</feature>
<dbReference type="EMBL" id="CAJOBE010026305">
    <property type="protein sequence ID" value="CAF4272342.1"/>
    <property type="molecule type" value="Genomic_DNA"/>
</dbReference>
<gene>
    <name evidence="1" type="ORF">FNK824_LOCUS39545</name>
</gene>
<protein>
    <submittedName>
        <fullName evidence="1">Uncharacterized protein</fullName>
    </submittedName>
</protein>
<dbReference type="AlphaFoldDB" id="A0A820G420"/>
<evidence type="ECO:0000313" key="2">
    <source>
        <dbReference type="Proteomes" id="UP000663874"/>
    </source>
</evidence>
<evidence type="ECO:0000313" key="1">
    <source>
        <dbReference type="EMBL" id="CAF4272342.1"/>
    </source>
</evidence>
<sequence>ESNSPTTAAIKVEHPFTHPLLPPIDAW</sequence>
<accession>A0A820G420</accession>
<proteinExistence type="predicted"/>
<organism evidence="1 2">
    <name type="scientific">Rotaria sordida</name>
    <dbReference type="NCBI Taxonomy" id="392033"/>
    <lineage>
        <taxon>Eukaryota</taxon>
        <taxon>Metazoa</taxon>
        <taxon>Spiralia</taxon>
        <taxon>Gnathifera</taxon>
        <taxon>Rotifera</taxon>
        <taxon>Eurotatoria</taxon>
        <taxon>Bdelloidea</taxon>
        <taxon>Philodinida</taxon>
        <taxon>Philodinidae</taxon>
        <taxon>Rotaria</taxon>
    </lineage>
</organism>
<dbReference type="Proteomes" id="UP000663874">
    <property type="component" value="Unassembled WGS sequence"/>
</dbReference>